<dbReference type="RefSeq" id="WP_344910257.1">
    <property type="nucleotide sequence ID" value="NZ_BAAAYO010000008.1"/>
</dbReference>
<sequence length="100" mass="11352">MIKFDAELYFEAELKPYAPVVERRGPLIDIYVKLAAGDGAAWPADLTEPGALVVCDPDGQPIHYVVLEEGCDSEYGFTDREKQQLMRYMERERLLERADG</sequence>
<accession>A0ABV5VP74</accession>
<evidence type="ECO:0000313" key="1">
    <source>
        <dbReference type="EMBL" id="MFB9750075.1"/>
    </source>
</evidence>
<protein>
    <submittedName>
        <fullName evidence="1">Uncharacterized protein</fullName>
    </submittedName>
</protein>
<keyword evidence="2" id="KW-1185">Reference proteome</keyword>
<organism evidence="1 2">
    <name type="scientific">Paenibacillus hodogayensis</name>
    <dbReference type="NCBI Taxonomy" id="279208"/>
    <lineage>
        <taxon>Bacteria</taxon>
        <taxon>Bacillati</taxon>
        <taxon>Bacillota</taxon>
        <taxon>Bacilli</taxon>
        <taxon>Bacillales</taxon>
        <taxon>Paenibacillaceae</taxon>
        <taxon>Paenibacillus</taxon>
    </lineage>
</organism>
<dbReference type="Proteomes" id="UP001589619">
    <property type="component" value="Unassembled WGS sequence"/>
</dbReference>
<dbReference type="EMBL" id="JBHMAG010000001">
    <property type="protein sequence ID" value="MFB9750075.1"/>
    <property type="molecule type" value="Genomic_DNA"/>
</dbReference>
<reference evidence="1 2" key="1">
    <citation type="submission" date="2024-09" db="EMBL/GenBank/DDBJ databases">
        <authorList>
            <person name="Sun Q."/>
            <person name="Mori K."/>
        </authorList>
    </citation>
    <scope>NUCLEOTIDE SEQUENCE [LARGE SCALE GENOMIC DNA]</scope>
    <source>
        <strain evidence="1 2">JCM 12520</strain>
    </source>
</reference>
<comment type="caution">
    <text evidence="1">The sequence shown here is derived from an EMBL/GenBank/DDBJ whole genome shotgun (WGS) entry which is preliminary data.</text>
</comment>
<proteinExistence type="predicted"/>
<gene>
    <name evidence="1" type="ORF">ACFFNY_00685</name>
</gene>
<evidence type="ECO:0000313" key="2">
    <source>
        <dbReference type="Proteomes" id="UP001589619"/>
    </source>
</evidence>
<name>A0ABV5VP74_9BACL</name>